<comment type="pathway">
    <text evidence="1">Amino-acid biosynthesis; L-methionine biosynthesis via salvage pathway; S-methyl-5-thio-alpha-D-ribose 1-phosphate from S-methyl-5'-thioadenosine (hydrolase route): step 1/2.</text>
</comment>
<dbReference type="EC" id="3.2.2.9" evidence="2"/>
<dbReference type="CDD" id="cd09008">
    <property type="entry name" value="MTAN"/>
    <property type="match status" value="1"/>
</dbReference>
<dbReference type="PANTHER" id="PTHR46832:SF1">
    <property type="entry name" value="5'-METHYLTHIOADENOSINE_S-ADENOSYLHOMOCYSTEINE NUCLEOSIDASE"/>
    <property type="match status" value="1"/>
</dbReference>
<evidence type="ECO:0000313" key="7">
    <source>
        <dbReference type="EMBL" id="TDT61833.1"/>
    </source>
</evidence>
<dbReference type="InterPro" id="IPR000845">
    <property type="entry name" value="Nucleoside_phosphorylase_d"/>
</dbReference>
<evidence type="ECO:0000259" key="6">
    <source>
        <dbReference type="Pfam" id="PF01048"/>
    </source>
</evidence>
<evidence type="ECO:0000256" key="1">
    <source>
        <dbReference type="ARBA" id="ARBA00004945"/>
    </source>
</evidence>
<dbReference type="NCBIfam" id="NF004079">
    <property type="entry name" value="PRK05584.1"/>
    <property type="match status" value="1"/>
</dbReference>
<evidence type="ECO:0000256" key="5">
    <source>
        <dbReference type="ARBA" id="ARBA00023167"/>
    </source>
</evidence>
<dbReference type="UniPathway" id="UPA00904">
    <property type="reaction ID" value="UER00871"/>
</dbReference>
<proteinExistence type="predicted"/>
<dbReference type="Pfam" id="PF01048">
    <property type="entry name" value="PNP_UDP_1"/>
    <property type="match status" value="1"/>
</dbReference>
<dbReference type="Proteomes" id="UP000295325">
    <property type="component" value="Unassembled WGS sequence"/>
</dbReference>
<dbReference type="GO" id="GO:0008782">
    <property type="term" value="F:adenosylhomocysteine nucleosidase activity"/>
    <property type="evidence" value="ECO:0007669"/>
    <property type="project" value="UniProtKB-EC"/>
</dbReference>
<dbReference type="GO" id="GO:0019509">
    <property type="term" value="P:L-methionine salvage from methylthioadenosine"/>
    <property type="evidence" value="ECO:0007669"/>
    <property type="project" value="UniProtKB-UniPathway"/>
</dbReference>
<dbReference type="InterPro" id="IPR010049">
    <property type="entry name" value="MTA_SAH_Nsdase"/>
</dbReference>
<keyword evidence="3" id="KW-0028">Amino-acid biosynthesis</keyword>
<dbReference type="GO" id="GO:0008930">
    <property type="term" value="F:methylthioadenosine nucleosidase activity"/>
    <property type="evidence" value="ECO:0007669"/>
    <property type="project" value="InterPro"/>
</dbReference>
<organism evidence="7 8">
    <name type="scientific">Fonticella tunisiensis</name>
    <dbReference type="NCBI Taxonomy" id="1096341"/>
    <lineage>
        <taxon>Bacteria</taxon>
        <taxon>Bacillati</taxon>
        <taxon>Bacillota</taxon>
        <taxon>Clostridia</taxon>
        <taxon>Eubacteriales</taxon>
        <taxon>Clostridiaceae</taxon>
        <taxon>Fonticella</taxon>
    </lineage>
</organism>
<dbReference type="SUPFAM" id="SSF53167">
    <property type="entry name" value="Purine and uridine phosphorylases"/>
    <property type="match status" value="1"/>
</dbReference>
<dbReference type="EMBL" id="SOAZ01000005">
    <property type="protein sequence ID" value="TDT61833.1"/>
    <property type="molecule type" value="Genomic_DNA"/>
</dbReference>
<dbReference type="NCBIfam" id="TIGR01704">
    <property type="entry name" value="MTA_SAH-Nsdase"/>
    <property type="match status" value="1"/>
</dbReference>
<accession>A0A4R7KR66</accession>
<name>A0A4R7KR66_9CLOT</name>
<keyword evidence="5" id="KW-0486">Methionine biosynthesis</keyword>
<comment type="caution">
    <text evidence="7">The sequence shown here is derived from an EMBL/GenBank/DDBJ whole genome shotgun (WGS) entry which is preliminary data.</text>
</comment>
<evidence type="ECO:0000313" key="8">
    <source>
        <dbReference type="Proteomes" id="UP000295325"/>
    </source>
</evidence>
<dbReference type="RefSeq" id="WP_133627470.1">
    <property type="nucleotide sequence ID" value="NZ_SOAZ01000005.1"/>
</dbReference>
<reference evidence="7 8" key="1">
    <citation type="submission" date="2019-03" db="EMBL/GenBank/DDBJ databases">
        <title>Genomic Encyclopedia of Type Strains, Phase IV (KMG-IV): sequencing the most valuable type-strain genomes for metagenomic binning, comparative biology and taxonomic classification.</title>
        <authorList>
            <person name="Goeker M."/>
        </authorList>
    </citation>
    <scope>NUCLEOTIDE SEQUENCE [LARGE SCALE GENOMIC DNA]</scope>
    <source>
        <strain evidence="7 8">DSM 24455</strain>
    </source>
</reference>
<dbReference type="PANTHER" id="PTHR46832">
    <property type="entry name" value="5'-METHYLTHIOADENOSINE/S-ADENOSYLHOMOCYSTEINE NUCLEOSIDASE"/>
    <property type="match status" value="1"/>
</dbReference>
<keyword evidence="8" id="KW-1185">Reference proteome</keyword>
<dbReference type="GO" id="GO:0019284">
    <property type="term" value="P:L-methionine salvage from S-adenosylmethionine"/>
    <property type="evidence" value="ECO:0007669"/>
    <property type="project" value="TreeGrafter"/>
</dbReference>
<dbReference type="InterPro" id="IPR035994">
    <property type="entry name" value="Nucleoside_phosphorylase_sf"/>
</dbReference>
<dbReference type="GO" id="GO:0009164">
    <property type="term" value="P:nucleoside catabolic process"/>
    <property type="evidence" value="ECO:0007669"/>
    <property type="project" value="InterPro"/>
</dbReference>
<sequence length="230" mass="25516">MIIGIIGAMDEEIFQIKEHMQLERIEKKAGMEFYMGKFLDKEVVVVRSGIGKVNAAICTQILIDDFNVDVVVNTGIAGGVYEEINPGDVVISTDLVHHDMDTTAFGDRIGQVPRMDVYSFKADSRLVDLAFSSATQMDGFKVYRGRIVSGDQFIADHIKIKKLREIFGAYAVEMEGAAIGHTCYANGIPFVVIRSISDRADGSAHIDYETFKNMAIHNSIGILKNMIRNM</sequence>
<evidence type="ECO:0000256" key="3">
    <source>
        <dbReference type="ARBA" id="ARBA00022605"/>
    </source>
</evidence>
<evidence type="ECO:0000256" key="2">
    <source>
        <dbReference type="ARBA" id="ARBA00011974"/>
    </source>
</evidence>
<dbReference type="Gene3D" id="3.40.50.1580">
    <property type="entry name" value="Nucleoside phosphorylase domain"/>
    <property type="match status" value="1"/>
</dbReference>
<protein>
    <recommendedName>
        <fullName evidence="2">adenosylhomocysteine nucleosidase</fullName>
        <ecNumber evidence="2">3.2.2.9</ecNumber>
    </recommendedName>
</protein>
<dbReference type="OrthoDB" id="9792278at2"/>
<dbReference type="GO" id="GO:0005829">
    <property type="term" value="C:cytosol"/>
    <property type="evidence" value="ECO:0007669"/>
    <property type="project" value="TreeGrafter"/>
</dbReference>
<keyword evidence="4" id="KW-0378">Hydrolase</keyword>
<dbReference type="AlphaFoldDB" id="A0A4R7KR66"/>
<gene>
    <name evidence="7" type="ORF">EDD71_10511</name>
</gene>
<evidence type="ECO:0000256" key="4">
    <source>
        <dbReference type="ARBA" id="ARBA00022801"/>
    </source>
</evidence>
<feature type="domain" description="Nucleoside phosphorylase" evidence="6">
    <location>
        <begin position="3"/>
        <end position="228"/>
    </location>
</feature>